<dbReference type="Proteomes" id="UP000887013">
    <property type="component" value="Unassembled WGS sequence"/>
</dbReference>
<gene>
    <name evidence="1" type="ORF">NPIL_508351</name>
</gene>
<sequence length="75" mass="8674">MDYLELLDSFELSDDFNIVILPLHPSIIADQENVQENNLHPYIPRDVSGEVQISINMNIAENEKTIRCFQKGEKQ</sequence>
<feature type="non-terminal residue" evidence="1">
    <location>
        <position position="75"/>
    </location>
</feature>
<accession>A0A8X6UNM1</accession>
<name>A0A8X6UNM1_NEPPI</name>
<evidence type="ECO:0000313" key="2">
    <source>
        <dbReference type="Proteomes" id="UP000887013"/>
    </source>
</evidence>
<protein>
    <submittedName>
        <fullName evidence="1">Uncharacterized protein</fullName>
    </submittedName>
</protein>
<dbReference type="AlphaFoldDB" id="A0A8X6UNM1"/>
<proteinExistence type="predicted"/>
<reference evidence="1" key="1">
    <citation type="submission" date="2020-08" db="EMBL/GenBank/DDBJ databases">
        <title>Multicomponent nature underlies the extraordinary mechanical properties of spider dragline silk.</title>
        <authorList>
            <person name="Kono N."/>
            <person name="Nakamura H."/>
            <person name="Mori M."/>
            <person name="Yoshida Y."/>
            <person name="Ohtoshi R."/>
            <person name="Malay A.D."/>
            <person name="Moran D.A.P."/>
            <person name="Tomita M."/>
            <person name="Numata K."/>
            <person name="Arakawa K."/>
        </authorList>
    </citation>
    <scope>NUCLEOTIDE SEQUENCE</scope>
</reference>
<comment type="caution">
    <text evidence="1">The sequence shown here is derived from an EMBL/GenBank/DDBJ whole genome shotgun (WGS) entry which is preliminary data.</text>
</comment>
<dbReference type="EMBL" id="BMAW01085149">
    <property type="protein sequence ID" value="GFU41629.1"/>
    <property type="molecule type" value="Genomic_DNA"/>
</dbReference>
<organism evidence="1 2">
    <name type="scientific">Nephila pilipes</name>
    <name type="common">Giant wood spider</name>
    <name type="synonym">Nephila maculata</name>
    <dbReference type="NCBI Taxonomy" id="299642"/>
    <lineage>
        <taxon>Eukaryota</taxon>
        <taxon>Metazoa</taxon>
        <taxon>Ecdysozoa</taxon>
        <taxon>Arthropoda</taxon>
        <taxon>Chelicerata</taxon>
        <taxon>Arachnida</taxon>
        <taxon>Araneae</taxon>
        <taxon>Araneomorphae</taxon>
        <taxon>Entelegynae</taxon>
        <taxon>Araneoidea</taxon>
        <taxon>Nephilidae</taxon>
        <taxon>Nephila</taxon>
    </lineage>
</organism>
<evidence type="ECO:0000313" key="1">
    <source>
        <dbReference type="EMBL" id="GFU41629.1"/>
    </source>
</evidence>
<keyword evidence="2" id="KW-1185">Reference proteome</keyword>